<comment type="subcellular location">
    <subcellularLocation>
        <location evidence="1">Nucleus</location>
    </subcellularLocation>
</comment>
<protein>
    <submittedName>
        <fullName evidence="5">Zn(II)2Cys6 transcription factor</fullName>
    </submittedName>
</protein>
<dbReference type="Pfam" id="PF00172">
    <property type="entry name" value="Zn_clus"/>
    <property type="match status" value="1"/>
</dbReference>
<dbReference type="InterPro" id="IPR036864">
    <property type="entry name" value="Zn2-C6_fun-type_DNA-bd_sf"/>
</dbReference>
<feature type="compositionally biased region" description="Polar residues" evidence="3">
    <location>
        <begin position="61"/>
        <end position="75"/>
    </location>
</feature>
<dbReference type="Pfam" id="PF11951">
    <property type="entry name" value="Fungal_trans_2"/>
    <property type="match status" value="1"/>
</dbReference>
<feature type="region of interest" description="Disordered" evidence="3">
    <location>
        <begin position="228"/>
        <end position="249"/>
    </location>
</feature>
<dbReference type="EMBL" id="JBFCZG010000002">
    <property type="protein sequence ID" value="KAL3425562.1"/>
    <property type="molecule type" value="Genomic_DNA"/>
</dbReference>
<evidence type="ECO:0000313" key="6">
    <source>
        <dbReference type="Proteomes" id="UP001629113"/>
    </source>
</evidence>
<dbReference type="Proteomes" id="UP001629113">
    <property type="component" value="Unassembled WGS sequence"/>
</dbReference>
<evidence type="ECO:0000313" key="5">
    <source>
        <dbReference type="EMBL" id="KAL3425562.1"/>
    </source>
</evidence>
<dbReference type="PROSITE" id="PS50048">
    <property type="entry name" value="ZN2_CY6_FUNGAL_2"/>
    <property type="match status" value="1"/>
</dbReference>
<evidence type="ECO:0000259" key="4">
    <source>
        <dbReference type="PROSITE" id="PS50048"/>
    </source>
</evidence>
<evidence type="ECO:0000256" key="3">
    <source>
        <dbReference type="SAM" id="MobiDB-lite"/>
    </source>
</evidence>
<dbReference type="PANTHER" id="PTHR37534:SF3">
    <property type="entry name" value="ZN(II)2CYS6 TRANSCRIPTION FACTOR (EUROFUNG)"/>
    <property type="match status" value="1"/>
</dbReference>
<feature type="domain" description="Zn(2)-C6 fungal-type" evidence="4">
    <location>
        <begin position="26"/>
        <end position="56"/>
    </location>
</feature>
<dbReference type="CDD" id="cd00067">
    <property type="entry name" value="GAL4"/>
    <property type="match status" value="1"/>
</dbReference>
<comment type="caution">
    <text evidence="5">The sequence shown here is derived from an EMBL/GenBank/DDBJ whole genome shotgun (WGS) entry which is preliminary data.</text>
</comment>
<dbReference type="InterPro" id="IPR001138">
    <property type="entry name" value="Zn2Cys6_DnaBD"/>
</dbReference>
<feature type="compositionally biased region" description="Polar residues" evidence="3">
    <location>
        <begin position="82"/>
        <end position="98"/>
    </location>
</feature>
<sequence>MDTAALNEARRRKRKSRGRGLRKTTGCITCRRRHLKCDEISPICGPCTKSRQNCLYANTAETQEDGSSASVSRATSALPPDTNASPQPNGENARTQTSLQQIPLPQPSAAIASSWQSVYPEHDRARQAASGLLHLNSGGLYDASYSAAGVMSPPVVPYSQASNTEATETAACSATTPPDAAFYRWFGLLANDAVHDDTGISRFARGSSSLPDESAGAQALSVRPATRRATIGSYDQPGSHLDRYPAPFIQNPPPDLLQAEAIRKNSWQGSEPAKLRDHEHVIFQNFVTNVSTWIDLFDPTKCFSNFTPHLAMHDAGLMNAILALSSRHLSLSPDAKEEQRDRNIGLQYYYETLHYLQKAMQYDTYTVSLELLATALIVSTYEMLDDSGSGWERHLKGVFWIQRSQVIQGESGGLKQAVWWAWLRQDVWAAFREKRKTLSFWKPTRALNVMTPYELASRSVWIFAKAVDYCSNDEIKAGEENLQSRIERADVIFSMLDDWQRHLTTEFTPLPMGKKSPGDIFDSIWIHPPAFGVSMQLHCAARILILLHRPSFGGMRGYMEQQKLLTKAVETICGIAITLTDDASSVMSSQCLYIAGLCIQDASQRGAVLSMIDSCHQRIGWPTKSLSEDLKSEWAKMETQ</sequence>
<feature type="region of interest" description="Disordered" evidence="3">
    <location>
        <begin position="1"/>
        <end position="23"/>
    </location>
</feature>
<proteinExistence type="predicted"/>
<dbReference type="SMART" id="SM00066">
    <property type="entry name" value="GAL4"/>
    <property type="match status" value="1"/>
</dbReference>
<accession>A0ABR4PQD8</accession>
<feature type="compositionally biased region" description="Basic residues" evidence="3">
    <location>
        <begin position="10"/>
        <end position="22"/>
    </location>
</feature>
<evidence type="ECO:0000256" key="1">
    <source>
        <dbReference type="ARBA" id="ARBA00004123"/>
    </source>
</evidence>
<dbReference type="CDD" id="cd12148">
    <property type="entry name" value="fungal_TF_MHR"/>
    <property type="match status" value="1"/>
</dbReference>
<gene>
    <name evidence="5" type="ORF">PVAG01_02353</name>
</gene>
<evidence type="ECO:0000256" key="2">
    <source>
        <dbReference type="ARBA" id="ARBA00023242"/>
    </source>
</evidence>
<organism evidence="5 6">
    <name type="scientific">Phlyctema vagabunda</name>
    <dbReference type="NCBI Taxonomy" id="108571"/>
    <lineage>
        <taxon>Eukaryota</taxon>
        <taxon>Fungi</taxon>
        <taxon>Dikarya</taxon>
        <taxon>Ascomycota</taxon>
        <taxon>Pezizomycotina</taxon>
        <taxon>Leotiomycetes</taxon>
        <taxon>Helotiales</taxon>
        <taxon>Dermateaceae</taxon>
        <taxon>Phlyctema</taxon>
    </lineage>
</organism>
<keyword evidence="6" id="KW-1185">Reference proteome</keyword>
<reference evidence="5 6" key="1">
    <citation type="submission" date="2024-06" db="EMBL/GenBank/DDBJ databases">
        <title>Complete genome of Phlyctema vagabunda strain 19-DSS-EL-015.</title>
        <authorList>
            <person name="Fiorenzani C."/>
        </authorList>
    </citation>
    <scope>NUCLEOTIDE SEQUENCE [LARGE SCALE GENOMIC DNA]</scope>
    <source>
        <strain evidence="5 6">19-DSS-EL-015</strain>
    </source>
</reference>
<dbReference type="SUPFAM" id="SSF57701">
    <property type="entry name" value="Zn2/Cys6 DNA-binding domain"/>
    <property type="match status" value="1"/>
</dbReference>
<feature type="region of interest" description="Disordered" evidence="3">
    <location>
        <begin position="61"/>
        <end position="98"/>
    </location>
</feature>
<dbReference type="Gene3D" id="4.10.240.10">
    <property type="entry name" value="Zn(2)-C6 fungal-type DNA-binding domain"/>
    <property type="match status" value="1"/>
</dbReference>
<keyword evidence="2" id="KW-0539">Nucleus</keyword>
<dbReference type="PANTHER" id="PTHR37534">
    <property type="entry name" value="TRANSCRIPTIONAL ACTIVATOR PROTEIN UGA3"/>
    <property type="match status" value="1"/>
</dbReference>
<dbReference type="PROSITE" id="PS00463">
    <property type="entry name" value="ZN2_CY6_FUNGAL_1"/>
    <property type="match status" value="1"/>
</dbReference>
<name>A0ABR4PQD8_9HELO</name>
<dbReference type="InterPro" id="IPR021858">
    <property type="entry name" value="Fun_TF"/>
</dbReference>